<proteinExistence type="predicted"/>
<keyword evidence="3" id="KW-1185">Reference proteome</keyword>
<feature type="domain" description="BLUF" evidence="1">
    <location>
        <begin position="25"/>
        <end position="117"/>
    </location>
</feature>
<evidence type="ECO:0000313" key="2">
    <source>
        <dbReference type="EMBL" id="GLS14614.1"/>
    </source>
</evidence>
<protein>
    <recommendedName>
        <fullName evidence="1">BLUF domain-containing protein</fullName>
    </recommendedName>
</protein>
<organism evidence="2 3">
    <name type="scientific">Hydrogenophaga electricum</name>
    <dbReference type="NCBI Taxonomy" id="1230953"/>
    <lineage>
        <taxon>Bacteria</taxon>
        <taxon>Pseudomonadati</taxon>
        <taxon>Pseudomonadota</taxon>
        <taxon>Betaproteobacteria</taxon>
        <taxon>Burkholderiales</taxon>
        <taxon>Comamonadaceae</taxon>
        <taxon>Hydrogenophaga</taxon>
    </lineage>
</organism>
<comment type="caution">
    <text evidence="2">The sequence shown here is derived from an EMBL/GenBank/DDBJ whole genome shotgun (WGS) entry which is preliminary data.</text>
</comment>
<gene>
    <name evidence="2" type="ORF">GCM10007935_20460</name>
</gene>
<evidence type="ECO:0000259" key="1">
    <source>
        <dbReference type="PROSITE" id="PS50925"/>
    </source>
</evidence>
<dbReference type="EMBL" id="BSPB01000014">
    <property type="protein sequence ID" value="GLS14614.1"/>
    <property type="molecule type" value="Genomic_DNA"/>
</dbReference>
<reference evidence="3" key="1">
    <citation type="journal article" date="2019" name="Int. J. Syst. Evol. Microbiol.">
        <title>The Global Catalogue of Microorganisms (GCM) 10K type strain sequencing project: providing services to taxonomists for standard genome sequencing and annotation.</title>
        <authorList>
            <consortium name="The Broad Institute Genomics Platform"/>
            <consortium name="The Broad Institute Genome Sequencing Center for Infectious Disease"/>
            <person name="Wu L."/>
            <person name="Ma J."/>
        </authorList>
    </citation>
    <scope>NUCLEOTIDE SEQUENCE [LARGE SCALE GENOMIC DNA]</scope>
    <source>
        <strain evidence="3">NBRC 109341</strain>
    </source>
</reference>
<dbReference type="RefSeq" id="WP_234266141.1">
    <property type="nucleotide sequence ID" value="NZ_BSPB01000014.1"/>
</dbReference>
<dbReference type="InterPro" id="IPR007024">
    <property type="entry name" value="BLUF_domain"/>
</dbReference>
<evidence type="ECO:0000313" key="3">
    <source>
        <dbReference type="Proteomes" id="UP001156903"/>
    </source>
</evidence>
<sequence>MSVSEHEPESTRWPDSGNEVPLLPVGRLIYASVSQVKGSALDEMRRIREHAIANNQGHGIRVALLNMCGWFVQWIEGPEPAIERLVTRVAQDTRHHGLTVIHRSHGKARLMRPWIGSIVQTTETSADFAQRVFALKERHEMGDVMEPASVWLSLCSPSDPDMPAAGGAYPRVMLLPARRAVSFDLINWLARETSRPLIRRRFAGSSEDALDVESDYLDLPGLGPCGVRIVANARKGLAMGMTHAFLPNYEAVVILLDDDAEQNHRIVGKVLSACRQVHHTPTIIGLGTHLSVTPDLQTEVERQGHAWLGITSPMSRPDLADYWEVLEPVLDRIGR</sequence>
<dbReference type="Proteomes" id="UP001156903">
    <property type="component" value="Unassembled WGS sequence"/>
</dbReference>
<dbReference type="PROSITE" id="PS50925">
    <property type="entry name" value="BLUF"/>
    <property type="match status" value="1"/>
</dbReference>
<name>A0ABQ6C4D8_9BURK</name>
<dbReference type="Gene3D" id="3.30.70.100">
    <property type="match status" value="1"/>
</dbReference>
<dbReference type="SMART" id="SM01034">
    <property type="entry name" value="BLUF"/>
    <property type="match status" value="1"/>
</dbReference>
<dbReference type="InterPro" id="IPR036046">
    <property type="entry name" value="Acylphosphatase-like_dom_sf"/>
</dbReference>
<accession>A0ABQ6C4D8</accession>
<dbReference type="SUPFAM" id="SSF54975">
    <property type="entry name" value="Acylphosphatase/BLUF domain-like"/>
    <property type="match status" value="1"/>
</dbReference>
<dbReference type="Pfam" id="PF04940">
    <property type="entry name" value="BLUF"/>
    <property type="match status" value="1"/>
</dbReference>